<evidence type="ECO:0000313" key="3">
    <source>
        <dbReference type="Proteomes" id="UP000264006"/>
    </source>
</evidence>
<feature type="transmembrane region" description="Helical" evidence="1">
    <location>
        <begin position="226"/>
        <end position="251"/>
    </location>
</feature>
<name>A0A346XRM8_9ACTN</name>
<feature type="transmembrane region" description="Helical" evidence="1">
    <location>
        <begin position="197"/>
        <end position="220"/>
    </location>
</feature>
<dbReference type="EMBL" id="CP031165">
    <property type="protein sequence ID" value="AXV04875.1"/>
    <property type="molecule type" value="Genomic_DNA"/>
</dbReference>
<proteinExistence type="predicted"/>
<feature type="transmembrane region" description="Helical" evidence="1">
    <location>
        <begin position="338"/>
        <end position="363"/>
    </location>
</feature>
<dbReference type="AlphaFoldDB" id="A0A346XRM8"/>
<keyword evidence="1" id="KW-1133">Transmembrane helix</keyword>
<feature type="transmembrane region" description="Helical" evidence="1">
    <location>
        <begin position="263"/>
        <end position="289"/>
    </location>
</feature>
<dbReference type="KEGG" id="euz:DVS28_a0167"/>
<feature type="transmembrane region" description="Helical" evidence="1">
    <location>
        <begin position="165"/>
        <end position="185"/>
    </location>
</feature>
<keyword evidence="1" id="KW-0812">Transmembrane</keyword>
<keyword evidence="1" id="KW-0472">Membrane</keyword>
<protein>
    <submittedName>
        <fullName evidence="2">Multicopper oxidase, type 3</fullName>
    </submittedName>
</protein>
<feature type="transmembrane region" description="Helical" evidence="1">
    <location>
        <begin position="87"/>
        <end position="105"/>
    </location>
</feature>
<feature type="transmembrane region" description="Helical" evidence="1">
    <location>
        <begin position="295"/>
        <end position="317"/>
    </location>
</feature>
<accession>A0A346XRM8</accession>
<feature type="transmembrane region" description="Helical" evidence="1">
    <location>
        <begin position="28"/>
        <end position="52"/>
    </location>
</feature>
<organism evidence="2 3">
    <name type="scientific">Euzebya pacifica</name>
    <dbReference type="NCBI Taxonomy" id="1608957"/>
    <lineage>
        <taxon>Bacteria</taxon>
        <taxon>Bacillati</taxon>
        <taxon>Actinomycetota</taxon>
        <taxon>Nitriliruptoria</taxon>
        <taxon>Euzebyales</taxon>
    </lineage>
</organism>
<keyword evidence="3" id="KW-1185">Reference proteome</keyword>
<reference evidence="2 3" key="1">
    <citation type="submission" date="2018-09" db="EMBL/GenBank/DDBJ databases">
        <title>Complete genome sequence of Euzebya sp. DY32-46 isolated from seawater of Pacific Ocean.</title>
        <authorList>
            <person name="Xu L."/>
            <person name="Wu Y.-H."/>
            <person name="Xu X.-W."/>
        </authorList>
    </citation>
    <scope>NUCLEOTIDE SEQUENCE [LARGE SCALE GENOMIC DNA]</scope>
    <source>
        <strain evidence="2 3">DY32-46</strain>
    </source>
</reference>
<evidence type="ECO:0000313" key="2">
    <source>
        <dbReference type="EMBL" id="AXV04875.1"/>
    </source>
</evidence>
<sequence>MPAVLLAVAFGIAVVVWAVGGERLPGGRWLAVHLFTLGVLSNLVLAFSDHFGTTLTRSPATSPTARLVLADVGAAAMLVGVVQGRRVLLAAGATALTAAVMWSWWQLRGMRTQAVGARFAWIVRAYERAHGMFVHGALLGVLMGLGVLSGPWYVSARIAHLHVNVLGWGGLTLLATLVFFGPTLARTRIEPGADDRAAVVLRHGATGLSIATLLLLATGVGGVLGIIVRCLAAVALGALAWAATATCGAVVRAGLRSHGAPARWAVVAVCLWFPAVVWADVAVVAYGWWDRLDALGVAVGMGVLLQAIIGVLAHVAPMLRGRTFAGRDRLVARFERLAATRVVVFNAGLLAVVVATVIGGVVGAVLSRAGWGAVGAVVASHVLAGLFPVRTAPGAPAVSRVVTRYRRDG</sequence>
<dbReference type="Proteomes" id="UP000264006">
    <property type="component" value="Chromosome"/>
</dbReference>
<feature type="transmembrane region" description="Helical" evidence="1">
    <location>
        <begin position="132"/>
        <end position="153"/>
    </location>
</feature>
<evidence type="ECO:0000256" key="1">
    <source>
        <dbReference type="SAM" id="Phobius"/>
    </source>
</evidence>
<gene>
    <name evidence="2" type="ORF">DVS28_a0167</name>
</gene>
<feature type="transmembrane region" description="Helical" evidence="1">
    <location>
        <begin position="369"/>
        <end position="389"/>
    </location>
</feature>